<dbReference type="Proteomes" id="UP000501926">
    <property type="component" value="Chromosome"/>
</dbReference>
<gene>
    <name evidence="3" type="ORF">KsCSTR_10000</name>
    <name evidence="2" type="ORF">kustd1512</name>
</gene>
<keyword evidence="1" id="KW-0472">Membrane</keyword>
<organism evidence="2">
    <name type="scientific">Kuenenia stuttgartiensis</name>
    <dbReference type="NCBI Taxonomy" id="174633"/>
    <lineage>
        <taxon>Bacteria</taxon>
        <taxon>Pseudomonadati</taxon>
        <taxon>Planctomycetota</taxon>
        <taxon>Candidatus Brocadiia</taxon>
        <taxon>Candidatus Brocadiales</taxon>
        <taxon>Candidatus Brocadiaceae</taxon>
        <taxon>Candidatus Kuenenia</taxon>
    </lineage>
</organism>
<reference evidence="2" key="2">
    <citation type="submission" date="2006-01" db="EMBL/GenBank/DDBJ databases">
        <authorList>
            <person name="Genoscope"/>
        </authorList>
    </citation>
    <scope>NUCLEOTIDE SEQUENCE</scope>
</reference>
<evidence type="ECO:0000313" key="3">
    <source>
        <dbReference type="EMBL" id="QII10379.1"/>
    </source>
</evidence>
<name>Q1PYU6_KUEST</name>
<proteinExistence type="predicted"/>
<evidence type="ECO:0000313" key="4">
    <source>
        <dbReference type="Proteomes" id="UP000501926"/>
    </source>
</evidence>
<feature type="transmembrane region" description="Helical" evidence="1">
    <location>
        <begin position="31"/>
        <end position="55"/>
    </location>
</feature>
<keyword evidence="1" id="KW-1133">Transmembrane helix</keyword>
<dbReference type="EMBL" id="CP049055">
    <property type="protein sequence ID" value="QII10379.1"/>
    <property type="molecule type" value="Genomic_DNA"/>
</dbReference>
<accession>Q1PYU6</accession>
<reference evidence="2" key="1">
    <citation type="journal article" date="2006" name="Nature">
        <title>Deciphering the evolution and metabolism of an anammox bacterium from a community genome.</title>
        <authorList>
            <person name="Strous M."/>
            <person name="Pelletier E."/>
            <person name="Mangenot S."/>
            <person name="Rattei T."/>
            <person name="Lehner A."/>
            <person name="Taylor M.W."/>
            <person name="Horn M."/>
            <person name="Daims H."/>
            <person name="Bartol-Mavel D."/>
            <person name="Wincker P."/>
            <person name="Barbe V."/>
            <person name="Fonknechten N."/>
            <person name="Vallenet D."/>
            <person name="Segurens B."/>
            <person name="Schenowitz-Truong C."/>
            <person name="Medigue C."/>
            <person name="Collingro A."/>
            <person name="Snel B."/>
            <person name="Dutilh B.E."/>
            <person name="OpDenCamp H.J.M."/>
            <person name="vanDerDrift C."/>
            <person name="Cirpus I."/>
            <person name="vanDePas-Schoonen K.T."/>
            <person name="Harhangi H.R."/>
            <person name="vanNiftrik L."/>
            <person name="Schmid M."/>
            <person name="Keltjens J."/>
            <person name="vanDeVossenberg J."/>
            <person name="Kartal B."/>
            <person name="Meier H."/>
            <person name="Frishman D."/>
            <person name="Huynen M.A."/>
            <person name="Mewes H."/>
            <person name="Weissenbach J."/>
            <person name="Jetten M.S.M."/>
            <person name="Wagner M."/>
            <person name="LePaslier D."/>
        </authorList>
    </citation>
    <scope>NUCLEOTIDE SEQUENCE</scope>
</reference>
<evidence type="ECO:0000313" key="2">
    <source>
        <dbReference type="EMBL" id="CAJ72257.1"/>
    </source>
</evidence>
<dbReference type="EMBL" id="CT573072">
    <property type="protein sequence ID" value="CAJ72257.1"/>
    <property type="molecule type" value="Genomic_DNA"/>
</dbReference>
<evidence type="ECO:0000256" key="1">
    <source>
        <dbReference type="SAM" id="Phobius"/>
    </source>
</evidence>
<sequence length="76" mass="8814">MGTQWHWKLYLRVQICNRSAKLTTNHSYSSWLIVIWLMAISTQGHPFVIASASVCHRKHIRLSLRGSFPKQSHKPS</sequence>
<dbReference type="AlphaFoldDB" id="Q1PYU6"/>
<reference evidence="3 4" key="3">
    <citation type="submission" date="2020-02" db="EMBL/GenBank/DDBJ databases">
        <title>Newly sequenced genome of strain CSTR1 showed variability in Candidatus Kuenenia stuttgartiensis genomes.</title>
        <authorList>
            <person name="Ding C."/>
            <person name="Adrian L."/>
        </authorList>
    </citation>
    <scope>NUCLEOTIDE SEQUENCE [LARGE SCALE GENOMIC DNA]</scope>
    <source>
        <strain evidence="3 4">CSTR1</strain>
    </source>
</reference>
<keyword evidence="1" id="KW-0812">Transmembrane</keyword>
<protein>
    <submittedName>
        <fullName evidence="2">Uncharacterized protein</fullName>
    </submittedName>
</protein>